<protein>
    <submittedName>
        <fullName evidence="1">Uncharacterized protein</fullName>
    </submittedName>
</protein>
<accession>A0A5B7H9W5</accession>
<organism evidence="1 2">
    <name type="scientific">Portunus trituberculatus</name>
    <name type="common">Swimming crab</name>
    <name type="synonym">Neptunus trituberculatus</name>
    <dbReference type="NCBI Taxonomy" id="210409"/>
    <lineage>
        <taxon>Eukaryota</taxon>
        <taxon>Metazoa</taxon>
        <taxon>Ecdysozoa</taxon>
        <taxon>Arthropoda</taxon>
        <taxon>Crustacea</taxon>
        <taxon>Multicrustacea</taxon>
        <taxon>Malacostraca</taxon>
        <taxon>Eumalacostraca</taxon>
        <taxon>Eucarida</taxon>
        <taxon>Decapoda</taxon>
        <taxon>Pleocyemata</taxon>
        <taxon>Brachyura</taxon>
        <taxon>Eubrachyura</taxon>
        <taxon>Portunoidea</taxon>
        <taxon>Portunidae</taxon>
        <taxon>Portuninae</taxon>
        <taxon>Portunus</taxon>
    </lineage>
</organism>
<proteinExistence type="predicted"/>
<gene>
    <name evidence="1" type="ORF">E2C01_060878</name>
</gene>
<dbReference type="AlphaFoldDB" id="A0A5B7H9W5"/>
<dbReference type="EMBL" id="VSRR010025173">
    <property type="protein sequence ID" value="MPC66726.1"/>
    <property type="molecule type" value="Genomic_DNA"/>
</dbReference>
<evidence type="ECO:0000313" key="1">
    <source>
        <dbReference type="EMBL" id="MPC66726.1"/>
    </source>
</evidence>
<reference evidence="1 2" key="1">
    <citation type="submission" date="2019-05" db="EMBL/GenBank/DDBJ databases">
        <title>Another draft genome of Portunus trituberculatus and its Hox gene families provides insights of decapod evolution.</title>
        <authorList>
            <person name="Jeong J.-H."/>
            <person name="Song I."/>
            <person name="Kim S."/>
            <person name="Choi T."/>
            <person name="Kim D."/>
            <person name="Ryu S."/>
            <person name="Kim W."/>
        </authorList>
    </citation>
    <scope>NUCLEOTIDE SEQUENCE [LARGE SCALE GENOMIC DNA]</scope>
    <source>
        <tissue evidence="1">Muscle</tissue>
    </source>
</reference>
<keyword evidence="2" id="KW-1185">Reference proteome</keyword>
<name>A0A5B7H9W5_PORTR</name>
<comment type="caution">
    <text evidence="1">The sequence shown here is derived from an EMBL/GenBank/DDBJ whole genome shotgun (WGS) entry which is preliminary data.</text>
</comment>
<dbReference type="Proteomes" id="UP000324222">
    <property type="component" value="Unassembled WGS sequence"/>
</dbReference>
<sequence length="63" mass="7042">MSESLPAASPALPVLFRGEEIGHWEAICRTIIEVRGRPALTRPEVGECLYSRGKLTPRHRSDK</sequence>
<evidence type="ECO:0000313" key="2">
    <source>
        <dbReference type="Proteomes" id="UP000324222"/>
    </source>
</evidence>